<sequence>MVYPFEALFLSYQSDVLTGQGRTLINFKDNFKDLLILIPLLPRKARMPPQSRKVQNEHRLIDFTYLKIRTKFADLQKQILEDSFTSSTWLWDEMLSNLHVPVERL</sequence>
<keyword evidence="2" id="KW-1185">Reference proteome</keyword>
<name>A0A9N8EP69_9STRA</name>
<evidence type="ECO:0000313" key="1">
    <source>
        <dbReference type="EMBL" id="CAB9522155.1"/>
    </source>
</evidence>
<proteinExistence type="predicted"/>
<gene>
    <name evidence="1" type="ORF">SEMRO_1272_G258241.1</name>
</gene>
<dbReference type="AlphaFoldDB" id="A0A9N8EP69"/>
<reference evidence="1" key="1">
    <citation type="submission" date="2020-06" db="EMBL/GenBank/DDBJ databases">
        <authorList>
            <consortium name="Plant Systems Biology data submission"/>
        </authorList>
    </citation>
    <scope>NUCLEOTIDE SEQUENCE</scope>
    <source>
        <strain evidence="1">D6</strain>
    </source>
</reference>
<evidence type="ECO:0000313" key="2">
    <source>
        <dbReference type="Proteomes" id="UP001153069"/>
    </source>
</evidence>
<dbReference type="Proteomes" id="UP001153069">
    <property type="component" value="Unassembled WGS sequence"/>
</dbReference>
<organism evidence="1 2">
    <name type="scientific">Seminavis robusta</name>
    <dbReference type="NCBI Taxonomy" id="568900"/>
    <lineage>
        <taxon>Eukaryota</taxon>
        <taxon>Sar</taxon>
        <taxon>Stramenopiles</taxon>
        <taxon>Ochrophyta</taxon>
        <taxon>Bacillariophyta</taxon>
        <taxon>Bacillariophyceae</taxon>
        <taxon>Bacillariophycidae</taxon>
        <taxon>Naviculales</taxon>
        <taxon>Naviculaceae</taxon>
        <taxon>Seminavis</taxon>
    </lineage>
</organism>
<dbReference type="EMBL" id="CAICTM010001270">
    <property type="protein sequence ID" value="CAB9522155.1"/>
    <property type="molecule type" value="Genomic_DNA"/>
</dbReference>
<comment type="caution">
    <text evidence="1">The sequence shown here is derived from an EMBL/GenBank/DDBJ whole genome shotgun (WGS) entry which is preliminary data.</text>
</comment>
<protein>
    <submittedName>
        <fullName evidence="1">Uncharacterized protein</fullName>
    </submittedName>
</protein>
<accession>A0A9N8EP69</accession>